<proteinExistence type="predicted"/>
<dbReference type="AlphaFoldDB" id="A0A7Y9DLJ1"/>
<organism evidence="1 2">
    <name type="scientific">Kineococcus aurantiacus</name>
    <dbReference type="NCBI Taxonomy" id="37633"/>
    <lineage>
        <taxon>Bacteria</taxon>
        <taxon>Bacillati</taxon>
        <taxon>Actinomycetota</taxon>
        <taxon>Actinomycetes</taxon>
        <taxon>Kineosporiales</taxon>
        <taxon>Kineosporiaceae</taxon>
        <taxon>Kineococcus</taxon>
    </lineage>
</organism>
<evidence type="ECO:0000313" key="2">
    <source>
        <dbReference type="Proteomes" id="UP000521922"/>
    </source>
</evidence>
<reference evidence="1 2" key="1">
    <citation type="submission" date="2020-07" db="EMBL/GenBank/DDBJ databases">
        <title>Sequencing the genomes of 1000 actinobacteria strains.</title>
        <authorList>
            <person name="Klenk H.-P."/>
        </authorList>
    </citation>
    <scope>NUCLEOTIDE SEQUENCE [LARGE SCALE GENOMIC DNA]</scope>
    <source>
        <strain evidence="1 2">DSM 7487</strain>
    </source>
</reference>
<dbReference type="EMBL" id="JACCBB010000001">
    <property type="protein sequence ID" value="NYD22811.1"/>
    <property type="molecule type" value="Genomic_DNA"/>
</dbReference>
<comment type="caution">
    <text evidence="1">The sequence shown here is derived from an EMBL/GenBank/DDBJ whole genome shotgun (WGS) entry which is preliminary data.</text>
</comment>
<dbReference type="Proteomes" id="UP000521922">
    <property type="component" value="Unassembled WGS sequence"/>
</dbReference>
<gene>
    <name evidence="1" type="ORF">BJ968_002351</name>
</gene>
<keyword evidence="2" id="KW-1185">Reference proteome</keyword>
<name>A0A7Y9DLJ1_9ACTN</name>
<protein>
    <submittedName>
        <fullName evidence="1">Uncharacterized protein</fullName>
    </submittedName>
</protein>
<evidence type="ECO:0000313" key="1">
    <source>
        <dbReference type="EMBL" id="NYD22811.1"/>
    </source>
</evidence>
<sequence length="385" mass="41874">MAMTASFIDDAYLSSIEPSRARQVLQMKGWTPSERYGNVVVLSQGDNASVLLPLRRGMRGYLGQLRDVLQQVADFEESSLPELVADILSVDKDVHNVSLQTQSSASLPVVDLIESAQGIRAWALACATTEASDTFRPVQATRRPDAATAFLGAVEVAQTRPGSFVLPVTVALPPMVGQQTLALHESNEPSEEDPFERLASYRMAKDARLAHKAATQLLDGDDLQAFDHAVADGLTANSLEALSRIGSAATGFRLETRWSSARPLPASPAIHFEERHIEVLTEAARILRERALQDDVTILGNVTRLHREASDGPGEVTIAGTFEDDESERLRRVTLAVADEDYRLAINAHNDGLFVSASGQVKRSGNRLRMLAAHSFKVRPDIAST</sequence>
<dbReference type="RefSeq" id="WP_179752060.1">
    <property type="nucleotide sequence ID" value="NZ_BAAAGN010000020.1"/>
</dbReference>
<accession>A0A7Y9DLJ1</accession>